<accession>A0A0A9GSD1</accession>
<name>A0A0A9GSD1_ARUDO</name>
<reference evidence="1" key="1">
    <citation type="submission" date="2014-09" db="EMBL/GenBank/DDBJ databases">
        <authorList>
            <person name="Magalhaes I.L.F."/>
            <person name="Oliveira U."/>
            <person name="Santos F.R."/>
            <person name="Vidigal T.H.D.A."/>
            <person name="Brescovit A.D."/>
            <person name="Santos A.J."/>
        </authorList>
    </citation>
    <scope>NUCLEOTIDE SEQUENCE</scope>
    <source>
        <tissue evidence="1">Shoot tissue taken approximately 20 cm above the soil surface</tissue>
    </source>
</reference>
<reference evidence="1" key="2">
    <citation type="journal article" date="2015" name="Data Brief">
        <title>Shoot transcriptome of the giant reed, Arundo donax.</title>
        <authorList>
            <person name="Barrero R.A."/>
            <person name="Guerrero F.D."/>
            <person name="Moolhuijzen P."/>
            <person name="Goolsby J.A."/>
            <person name="Tidwell J."/>
            <person name="Bellgard S.E."/>
            <person name="Bellgard M.I."/>
        </authorList>
    </citation>
    <scope>NUCLEOTIDE SEQUENCE</scope>
    <source>
        <tissue evidence="1">Shoot tissue taken approximately 20 cm above the soil surface</tissue>
    </source>
</reference>
<organism evidence="1">
    <name type="scientific">Arundo donax</name>
    <name type="common">Giant reed</name>
    <name type="synonym">Donax arundinaceus</name>
    <dbReference type="NCBI Taxonomy" id="35708"/>
    <lineage>
        <taxon>Eukaryota</taxon>
        <taxon>Viridiplantae</taxon>
        <taxon>Streptophyta</taxon>
        <taxon>Embryophyta</taxon>
        <taxon>Tracheophyta</taxon>
        <taxon>Spermatophyta</taxon>
        <taxon>Magnoliopsida</taxon>
        <taxon>Liliopsida</taxon>
        <taxon>Poales</taxon>
        <taxon>Poaceae</taxon>
        <taxon>PACMAD clade</taxon>
        <taxon>Arundinoideae</taxon>
        <taxon>Arundineae</taxon>
        <taxon>Arundo</taxon>
    </lineage>
</organism>
<dbReference type="AlphaFoldDB" id="A0A0A9GSD1"/>
<protein>
    <submittedName>
        <fullName evidence="1">Uncharacterized protein</fullName>
    </submittedName>
</protein>
<dbReference type="EMBL" id="GBRH01172460">
    <property type="protein sequence ID" value="JAE25436.1"/>
    <property type="molecule type" value="Transcribed_RNA"/>
</dbReference>
<sequence length="50" mass="5654">MSRVNRLEPMLQSKFLGLFILGETFANLGSPHSCPGPFRNSSLRLLYVEE</sequence>
<evidence type="ECO:0000313" key="1">
    <source>
        <dbReference type="EMBL" id="JAE25436.1"/>
    </source>
</evidence>
<proteinExistence type="predicted"/>